<dbReference type="Proteomes" id="UP000003835">
    <property type="component" value="Unassembled WGS sequence"/>
</dbReference>
<reference evidence="1 2" key="1">
    <citation type="submission" date="2008-07" db="EMBL/GenBank/DDBJ databases">
        <authorList>
            <person name="Tandeau de Marsac N."/>
            <person name="Ferriera S."/>
            <person name="Johnson J."/>
            <person name="Kravitz S."/>
            <person name="Beeson K."/>
            <person name="Sutton G."/>
            <person name="Rogers Y.-H."/>
            <person name="Friedman R."/>
            <person name="Frazier M."/>
            <person name="Venter J.C."/>
        </authorList>
    </citation>
    <scope>NUCLEOTIDE SEQUENCE [LARGE SCALE GENOMIC DNA]</scope>
    <source>
        <strain evidence="1 2">PCC 7420</strain>
    </source>
</reference>
<accession>B4VL03</accession>
<proteinExistence type="predicted"/>
<dbReference type="EMBL" id="DS989844">
    <property type="protein sequence ID" value="EDX77075.1"/>
    <property type="molecule type" value="Genomic_DNA"/>
</dbReference>
<evidence type="ECO:0000313" key="1">
    <source>
        <dbReference type="EMBL" id="EDX77075.1"/>
    </source>
</evidence>
<sequence>MLKRIETNRDREYKFEAEETGNYWVVITGDNAGGSYEIQWDITS</sequence>
<gene>
    <name evidence="1" type="ORF">MC7420_212</name>
</gene>
<keyword evidence="2" id="KW-1185">Reference proteome</keyword>
<dbReference type="AlphaFoldDB" id="B4VL03"/>
<name>B4VL03_9CYAN</name>
<evidence type="ECO:0000313" key="2">
    <source>
        <dbReference type="Proteomes" id="UP000003835"/>
    </source>
</evidence>
<organism evidence="1 2">
    <name type="scientific">Coleofasciculus chthonoplastes PCC 7420</name>
    <dbReference type="NCBI Taxonomy" id="118168"/>
    <lineage>
        <taxon>Bacteria</taxon>
        <taxon>Bacillati</taxon>
        <taxon>Cyanobacteriota</taxon>
        <taxon>Cyanophyceae</taxon>
        <taxon>Coleofasciculales</taxon>
        <taxon>Coleofasciculaceae</taxon>
        <taxon>Coleofasciculus</taxon>
    </lineage>
</organism>
<protein>
    <submittedName>
        <fullName evidence="1">Uncharacterized protein</fullName>
    </submittedName>
</protein>
<dbReference type="HOGENOM" id="CLU_3214839_0_0_3"/>